<evidence type="ECO:0000256" key="8">
    <source>
        <dbReference type="ARBA" id="ARBA00023002"/>
    </source>
</evidence>
<dbReference type="InterPro" id="IPR039261">
    <property type="entry name" value="FNR_nucleotide-bd"/>
</dbReference>
<dbReference type="WBParaSite" id="TMUE_2000007697.1">
    <property type="protein sequence ID" value="TMUE_2000007697.1"/>
    <property type="gene ID" value="WBGene00287462"/>
</dbReference>
<comment type="catalytic activity">
    <reaction evidence="12">
        <text>2 Fe(III)-[cytochrome b5] + NADH = 2 Fe(II)-[cytochrome b5] + NAD(+) + H(+)</text>
        <dbReference type="Rhea" id="RHEA:46680"/>
        <dbReference type="Rhea" id="RHEA-COMP:10438"/>
        <dbReference type="Rhea" id="RHEA-COMP:10439"/>
        <dbReference type="ChEBI" id="CHEBI:15378"/>
        <dbReference type="ChEBI" id="CHEBI:29033"/>
        <dbReference type="ChEBI" id="CHEBI:29034"/>
        <dbReference type="ChEBI" id="CHEBI:57540"/>
        <dbReference type="ChEBI" id="CHEBI:57945"/>
        <dbReference type="EC" id="1.6.2.2"/>
    </reaction>
</comment>
<evidence type="ECO:0000313" key="16">
    <source>
        <dbReference type="WBParaSite" id="TMUE_0000002214.1"/>
    </source>
</evidence>
<keyword evidence="5" id="KW-0496">Mitochondrion</keyword>
<accession>A0A5S6Q4Y1</accession>
<keyword evidence="6 11" id="KW-0274">FAD</keyword>
<dbReference type="GO" id="GO:0071949">
    <property type="term" value="F:FAD binding"/>
    <property type="evidence" value="ECO:0007669"/>
    <property type="project" value="TreeGrafter"/>
</dbReference>
<keyword evidence="5" id="KW-1000">Mitochondrion outer membrane</keyword>
<dbReference type="CDD" id="cd06183">
    <property type="entry name" value="cyt_b5_reduct_like"/>
    <property type="match status" value="1"/>
</dbReference>
<comment type="similarity">
    <text evidence="12">Belongs to the flavoprotein pyridine nucleotide cytochrome reductase family.</text>
</comment>
<dbReference type="Gene3D" id="3.40.50.80">
    <property type="entry name" value="Nucleotide-binding domain of ferredoxin-NADP reductase (FNR) module"/>
    <property type="match status" value="1"/>
</dbReference>
<dbReference type="GO" id="GO:0090524">
    <property type="term" value="F:cytochrome-b5 reductase activity, acting on NADH"/>
    <property type="evidence" value="ECO:0007669"/>
    <property type="project" value="UniProtKB-EC"/>
</dbReference>
<dbReference type="Gene3D" id="2.40.30.10">
    <property type="entry name" value="Translation factors"/>
    <property type="match status" value="1"/>
</dbReference>
<dbReference type="PROSITE" id="PS51384">
    <property type="entry name" value="FAD_FR"/>
    <property type="match status" value="1"/>
</dbReference>
<dbReference type="SUPFAM" id="SSF52343">
    <property type="entry name" value="Ferredoxin reductase-like, C-terminal NADP-linked domain"/>
    <property type="match status" value="1"/>
</dbReference>
<evidence type="ECO:0000256" key="12">
    <source>
        <dbReference type="RuleBase" id="RU361226"/>
    </source>
</evidence>
<dbReference type="FunFam" id="3.40.50.80:FF:000019">
    <property type="entry name" value="NADH-cytochrome b5 reductase"/>
    <property type="match status" value="1"/>
</dbReference>
<dbReference type="AlphaFoldDB" id="A0A5S6Q4Y1"/>
<evidence type="ECO:0000256" key="4">
    <source>
        <dbReference type="ARBA" id="ARBA00022692"/>
    </source>
</evidence>
<comment type="subcellular location">
    <subcellularLocation>
        <location evidence="2">Mitochondrion outer membrane</location>
    </subcellularLocation>
</comment>
<keyword evidence="15" id="KW-1185">Reference proteome</keyword>
<comment type="cofactor">
    <cofactor evidence="1 11 12">
        <name>FAD</name>
        <dbReference type="ChEBI" id="CHEBI:57692"/>
    </cofactor>
</comment>
<evidence type="ECO:0000256" key="3">
    <source>
        <dbReference type="ARBA" id="ARBA00022630"/>
    </source>
</evidence>
<keyword evidence="9 12" id="KW-0520">NAD</keyword>
<dbReference type="InterPro" id="IPR001433">
    <property type="entry name" value="OxRdtase_FAD/NAD-bd"/>
</dbReference>
<keyword evidence="10 13" id="KW-0472">Membrane</keyword>
<feature type="binding site" evidence="11">
    <location>
        <position position="185"/>
    </location>
    <ligand>
        <name>FAD</name>
        <dbReference type="ChEBI" id="CHEBI:57692"/>
    </ligand>
</feature>
<evidence type="ECO:0000256" key="13">
    <source>
        <dbReference type="SAM" id="Phobius"/>
    </source>
</evidence>
<keyword evidence="8 12" id="KW-0560">Oxidoreductase</keyword>
<evidence type="ECO:0000256" key="5">
    <source>
        <dbReference type="ARBA" id="ARBA00022787"/>
    </source>
</evidence>
<proteinExistence type="inferred from homology"/>
<dbReference type="Pfam" id="PF00175">
    <property type="entry name" value="NAD_binding_1"/>
    <property type="match status" value="1"/>
</dbReference>
<feature type="domain" description="FAD-binding FR-type" evidence="14">
    <location>
        <begin position="40"/>
        <end position="152"/>
    </location>
</feature>
<dbReference type="PANTHER" id="PTHR19370:SF185">
    <property type="entry name" value="NADH-CYTOCHROME B5 REDUCTASE"/>
    <property type="match status" value="1"/>
</dbReference>
<protein>
    <recommendedName>
        <fullName evidence="12">NADH-cytochrome b5 reductase</fullName>
        <ecNumber evidence="12">1.6.2.2</ecNumber>
    </recommendedName>
</protein>
<feature type="binding site" evidence="11">
    <location>
        <position position="92"/>
    </location>
    <ligand>
        <name>FAD</name>
        <dbReference type="ChEBI" id="CHEBI:57692"/>
    </ligand>
</feature>
<evidence type="ECO:0000256" key="6">
    <source>
        <dbReference type="ARBA" id="ARBA00022827"/>
    </source>
</evidence>
<evidence type="ECO:0000256" key="7">
    <source>
        <dbReference type="ARBA" id="ARBA00022989"/>
    </source>
</evidence>
<evidence type="ECO:0000313" key="15">
    <source>
        <dbReference type="Proteomes" id="UP000046395"/>
    </source>
</evidence>
<sequence>MCNCGYAVGAALLSVAGFTAVAYLIYKRIRRPSKLLMDTNATYSIKLVEKKEVSHDTRMFRFALHSPEQVLGLPIGQHVYLSATVNGRLVVRPYTPVSEAEEQGVVTFVIKVYRSNVHPNFPEGGKMTQHLDSLKIGDEINIRGPSGLLVYEGQGCFAIKPRKNAPATRKLVRKVGMIAGGSGITPMYQLMQAMLRDPADEVEIQLVFANKSEEDILLHDELETMARNHWQRFRVWYTVDVQGSSDWPYSVGHIDLQMLRSHLPPPASDVLILLCGPPGMVNIAVKPTLDALLYNSESVFVF</sequence>
<evidence type="ECO:0000256" key="9">
    <source>
        <dbReference type="ARBA" id="ARBA00023027"/>
    </source>
</evidence>
<keyword evidence="7 13" id="KW-1133">Transmembrane helix</keyword>
<reference evidence="15" key="2">
    <citation type="submission" date="2014-03" db="EMBL/GenBank/DDBJ databases">
        <title>The whipworm genome and dual-species transcriptomics of an intimate host-pathogen interaction.</title>
        <authorList>
            <person name="Foth B.J."/>
            <person name="Tsai I.J."/>
            <person name="Reid A.J."/>
            <person name="Bancroft A.J."/>
            <person name="Nichol S."/>
            <person name="Tracey A."/>
            <person name="Holroyd N."/>
            <person name="Cotton J.A."/>
            <person name="Stanley E.J."/>
            <person name="Zarowiecki M."/>
            <person name="Liu J.Z."/>
            <person name="Huckvale T."/>
            <person name="Cooper P.J."/>
            <person name="Grencis R.K."/>
            <person name="Berriman M."/>
        </authorList>
    </citation>
    <scope>NUCLEOTIDE SEQUENCE [LARGE SCALE GENOMIC DNA]</scope>
    <source>
        <strain evidence="15">Edinburgh</strain>
    </source>
</reference>
<dbReference type="PRINTS" id="PR00371">
    <property type="entry name" value="FPNCR"/>
</dbReference>
<dbReference type="GO" id="GO:0005741">
    <property type="term" value="C:mitochondrial outer membrane"/>
    <property type="evidence" value="ECO:0007669"/>
    <property type="project" value="UniProtKB-SubCell"/>
</dbReference>
<dbReference type="InterPro" id="IPR017927">
    <property type="entry name" value="FAD-bd_FR_type"/>
</dbReference>
<dbReference type="InterPro" id="IPR008333">
    <property type="entry name" value="Cbr1-like_FAD-bd_dom"/>
</dbReference>
<evidence type="ECO:0000256" key="10">
    <source>
        <dbReference type="ARBA" id="ARBA00023136"/>
    </source>
</evidence>
<evidence type="ECO:0000259" key="14">
    <source>
        <dbReference type="PROSITE" id="PS51384"/>
    </source>
</evidence>
<feature type="binding site" evidence="11">
    <location>
        <position position="127"/>
    </location>
    <ligand>
        <name>FAD</name>
        <dbReference type="ChEBI" id="CHEBI:57692"/>
    </ligand>
</feature>
<dbReference type="STRING" id="70415.A0A5S6Q4Y1"/>
<dbReference type="InterPro" id="IPR001709">
    <property type="entry name" value="Flavoprot_Pyr_Nucl_cyt_Rdtase"/>
</dbReference>
<feature type="binding site" evidence="11">
    <location>
        <position position="94"/>
    </location>
    <ligand>
        <name>FAD</name>
        <dbReference type="ChEBI" id="CHEBI:57692"/>
    </ligand>
</feature>
<dbReference type="WBParaSite" id="TMUE_0000002214.1">
    <property type="protein sequence ID" value="TMUE_0000002214.1"/>
    <property type="gene ID" value="WBGene00298067"/>
</dbReference>
<dbReference type="EC" id="1.6.2.2" evidence="12"/>
<evidence type="ECO:0000313" key="17">
    <source>
        <dbReference type="WBParaSite" id="TMUE_2000007697.1"/>
    </source>
</evidence>
<feature type="binding site" evidence="11">
    <location>
        <position position="109"/>
    </location>
    <ligand>
        <name>FAD</name>
        <dbReference type="ChEBI" id="CHEBI:57692"/>
    </ligand>
</feature>
<feature type="binding site" evidence="11">
    <location>
        <position position="93"/>
    </location>
    <ligand>
        <name>FAD</name>
        <dbReference type="ChEBI" id="CHEBI:57692"/>
    </ligand>
</feature>
<feature type="transmembrane region" description="Helical" evidence="13">
    <location>
        <begin position="6"/>
        <end position="26"/>
    </location>
</feature>
<organism evidence="15 16">
    <name type="scientific">Trichuris muris</name>
    <name type="common">Mouse whipworm</name>
    <dbReference type="NCBI Taxonomy" id="70415"/>
    <lineage>
        <taxon>Eukaryota</taxon>
        <taxon>Metazoa</taxon>
        <taxon>Ecdysozoa</taxon>
        <taxon>Nematoda</taxon>
        <taxon>Enoplea</taxon>
        <taxon>Dorylaimia</taxon>
        <taxon>Trichinellida</taxon>
        <taxon>Trichuridae</taxon>
        <taxon>Trichuris</taxon>
    </lineage>
</organism>
<evidence type="ECO:0000256" key="2">
    <source>
        <dbReference type="ARBA" id="ARBA00004294"/>
    </source>
</evidence>
<feature type="binding site" evidence="11">
    <location>
        <position position="111"/>
    </location>
    <ligand>
        <name>FAD</name>
        <dbReference type="ChEBI" id="CHEBI:57692"/>
    </ligand>
</feature>
<dbReference type="FunFam" id="2.40.30.10:FF:000021">
    <property type="entry name" value="NADH-cytochrome b5 reductase"/>
    <property type="match status" value="1"/>
</dbReference>
<feature type="binding site" evidence="11">
    <location>
        <position position="126"/>
    </location>
    <ligand>
        <name>FAD</name>
        <dbReference type="ChEBI" id="CHEBI:57692"/>
    </ligand>
</feature>
<keyword evidence="3 11" id="KW-0285">Flavoprotein</keyword>
<keyword evidence="4 13" id="KW-0812">Transmembrane</keyword>
<evidence type="ECO:0000256" key="1">
    <source>
        <dbReference type="ARBA" id="ARBA00001974"/>
    </source>
</evidence>
<evidence type="ECO:0000256" key="11">
    <source>
        <dbReference type="PIRSR" id="PIRSR601834-1"/>
    </source>
</evidence>
<dbReference type="InterPro" id="IPR017938">
    <property type="entry name" value="Riboflavin_synthase-like_b-brl"/>
</dbReference>
<dbReference type="InterPro" id="IPR001834">
    <property type="entry name" value="CBR-like"/>
</dbReference>
<dbReference type="Pfam" id="PF00970">
    <property type="entry name" value="FAD_binding_6"/>
    <property type="match status" value="1"/>
</dbReference>
<reference evidence="15" key="1">
    <citation type="submission" date="2013-11" db="EMBL/GenBank/DDBJ databases">
        <authorList>
            <person name="Aslett M."/>
        </authorList>
    </citation>
    <scope>NUCLEOTIDE SEQUENCE [LARGE SCALE GENOMIC DNA]</scope>
    <source>
        <strain evidence="15">Edinburgh</strain>
    </source>
</reference>
<name>A0A5S6Q4Y1_TRIMR</name>
<reference evidence="16 17" key="3">
    <citation type="submission" date="2019-12" db="UniProtKB">
        <authorList>
            <consortium name="WormBaseParasite"/>
        </authorList>
    </citation>
    <scope>IDENTIFICATION</scope>
</reference>
<dbReference type="PANTHER" id="PTHR19370">
    <property type="entry name" value="NADH-CYTOCHROME B5 REDUCTASE"/>
    <property type="match status" value="1"/>
</dbReference>
<dbReference type="SUPFAM" id="SSF63380">
    <property type="entry name" value="Riboflavin synthase domain-like"/>
    <property type="match status" value="1"/>
</dbReference>
<dbReference type="PRINTS" id="PR00406">
    <property type="entry name" value="CYTB5RDTASE"/>
</dbReference>
<dbReference type="Proteomes" id="UP000046395">
    <property type="component" value="Unassembled WGS sequence"/>
</dbReference>